<keyword evidence="3" id="KW-0645">Protease</keyword>
<dbReference type="Proteomes" id="UP000095185">
    <property type="component" value="Chromosome"/>
</dbReference>
<accession>A0A1D8CZ73</accession>
<proteinExistence type="inferred from homology"/>
<dbReference type="InterPro" id="IPR047217">
    <property type="entry name" value="S49_SppA_67K_type_N"/>
</dbReference>
<feature type="domain" description="Peptidase S49" evidence="8">
    <location>
        <begin position="367"/>
        <end position="516"/>
    </location>
</feature>
<dbReference type="InterPro" id="IPR002142">
    <property type="entry name" value="Peptidase_S49"/>
</dbReference>
<feature type="domain" description="Peptidase S49" evidence="8">
    <location>
        <begin position="118"/>
        <end position="267"/>
    </location>
</feature>
<dbReference type="OrthoDB" id="9764363at2"/>
<sequence>MAEKNRKKGGCFRAGCLTLVVGVLLFAGIGVLAHQWGNRLPGRFVLRVPVSGAIDERSPDAASLPFGGTRQTLSLEELLTILDRAKTDKRVDSVLLQIDGLNAPAAKVQELGNSIADLRKSGKKVTALLNTPGDKEYRLAAACDSIIVQKGSWMLLDGLKAELFFFAEPLEKLGVSFQAAQWKKYKSAVESFTRSSASPENLEETNALLDDAWADYLDSVSRQRRVSREAFRSVVDSLAVLTPEKALSLRLVDRVATERELDKEYEERLGKPADELFVEGREYLDATGGMRPQSIGDRIAVVAITGMIVSDGSAEMGDGEATDVATLKQALQTALDDTKVKAIVLRIDSPGGDALAASTMLELLEEAKTKKPIVASMSGVAASGGYMVALAGSKIYAEPMTVTGSIGVFSLKPDFGGLLEKSGIRREVLTRGRFADAYTPFKPFDDASFRKFVETAGTIYDDFIAKVAKGRRMTPAEVDAVAGGRVWSGKRALEVGLIDRIGGLDAAVQEAKKLARMDAKAKPELLYLPVRKTWLEYLLAGDASQLTSALAAGIVRQSLGELQPLANLPGTRTARFLLRTEAPQVLALDPVEVEIK</sequence>
<dbReference type="Gene3D" id="6.20.330.10">
    <property type="match status" value="1"/>
</dbReference>
<name>A0A1D8CZ73_CHLLM</name>
<evidence type="ECO:0000313" key="9">
    <source>
        <dbReference type="EMBL" id="AOS83103.1"/>
    </source>
</evidence>
<evidence type="ECO:0000256" key="5">
    <source>
        <dbReference type="ARBA" id="ARBA00022825"/>
    </source>
</evidence>
<dbReference type="InterPro" id="IPR004635">
    <property type="entry name" value="Pept_S49_SppA"/>
</dbReference>
<dbReference type="EMBL" id="CP017305">
    <property type="protein sequence ID" value="AOS83103.1"/>
    <property type="molecule type" value="Genomic_DNA"/>
</dbReference>
<dbReference type="InterPro" id="IPR029045">
    <property type="entry name" value="ClpP/crotonase-like_dom_sf"/>
</dbReference>
<dbReference type="GO" id="GO:0006465">
    <property type="term" value="P:signal peptide processing"/>
    <property type="evidence" value="ECO:0007669"/>
    <property type="project" value="InterPro"/>
</dbReference>
<evidence type="ECO:0000259" key="8">
    <source>
        <dbReference type="Pfam" id="PF01343"/>
    </source>
</evidence>
<dbReference type="KEGG" id="clz:BIU88_02450"/>
<reference evidence="9" key="1">
    <citation type="submission" date="2016-09" db="EMBL/GenBank/DDBJ databases">
        <title>Genome sequence of Chlorobaculum limnaeum.</title>
        <authorList>
            <person name="Liu Z."/>
            <person name="Tank M."/>
            <person name="Bryant D.A."/>
        </authorList>
    </citation>
    <scope>NUCLEOTIDE SEQUENCE [LARGE SCALE GENOMIC DNA]</scope>
    <source>
        <strain evidence="9">DSM 1677</strain>
    </source>
</reference>
<dbReference type="Pfam" id="PF01343">
    <property type="entry name" value="Peptidase_S49"/>
    <property type="match status" value="2"/>
</dbReference>
<keyword evidence="5" id="KW-0720">Serine protease</keyword>
<keyword evidence="10" id="KW-1185">Reference proteome</keyword>
<keyword evidence="6" id="KW-0472">Membrane</keyword>
<gene>
    <name evidence="9" type="ORF">BIU88_02450</name>
</gene>
<dbReference type="PANTHER" id="PTHR33209">
    <property type="entry name" value="PROTEASE 4"/>
    <property type="match status" value="1"/>
</dbReference>
<evidence type="ECO:0000256" key="2">
    <source>
        <dbReference type="ARBA" id="ARBA00008683"/>
    </source>
</evidence>
<keyword evidence="4" id="KW-0378">Hydrolase</keyword>
<protein>
    <submittedName>
        <fullName evidence="9">Signal peptide peptidase SppA</fullName>
    </submittedName>
</protein>
<evidence type="ECO:0000256" key="1">
    <source>
        <dbReference type="ARBA" id="ARBA00004370"/>
    </source>
</evidence>
<dbReference type="AlphaFoldDB" id="A0A1D8CZ73"/>
<comment type="similarity">
    <text evidence="2">Belongs to the peptidase S49 family.</text>
</comment>
<dbReference type="CDD" id="cd07018">
    <property type="entry name" value="S49_SppA_67K_type"/>
    <property type="match status" value="1"/>
</dbReference>
<evidence type="ECO:0000256" key="6">
    <source>
        <dbReference type="ARBA" id="ARBA00023136"/>
    </source>
</evidence>
<feature type="active site" description="Nucleophile" evidence="7">
    <location>
        <position position="383"/>
    </location>
</feature>
<evidence type="ECO:0000256" key="3">
    <source>
        <dbReference type="ARBA" id="ARBA00022670"/>
    </source>
</evidence>
<dbReference type="InterPro" id="IPR047272">
    <property type="entry name" value="S49_SppA_C"/>
</dbReference>
<evidence type="ECO:0000256" key="7">
    <source>
        <dbReference type="PIRSR" id="PIRSR001217-1"/>
    </source>
</evidence>
<dbReference type="SUPFAM" id="SSF52096">
    <property type="entry name" value="ClpP/crotonase"/>
    <property type="match status" value="2"/>
</dbReference>
<dbReference type="CDD" id="cd07023">
    <property type="entry name" value="S49_Sppa_N_C"/>
    <property type="match status" value="1"/>
</dbReference>
<dbReference type="InterPro" id="IPR004634">
    <property type="entry name" value="Pept_S49_pIV"/>
</dbReference>
<dbReference type="Gene3D" id="3.90.226.10">
    <property type="entry name" value="2-enoyl-CoA Hydratase, Chain A, domain 1"/>
    <property type="match status" value="2"/>
</dbReference>
<evidence type="ECO:0000313" key="10">
    <source>
        <dbReference type="Proteomes" id="UP000095185"/>
    </source>
</evidence>
<dbReference type="NCBIfam" id="TIGR00705">
    <property type="entry name" value="SppA_67K"/>
    <property type="match status" value="1"/>
</dbReference>
<organism evidence="9 10">
    <name type="scientific">Chlorobaculum limnaeum</name>
    <dbReference type="NCBI Taxonomy" id="274537"/>
    <lineage>
        <taxon>Bacteria</taxon>
        <taxon>Pseudomonadati</taxon>
        <taxon>Chlorobiota</taxon>
        <taxon>Chlorobiia</taxon>
        <taxon>Chlorobiales</taxon>
        <taxon>Chlorobiaceae</taxon>
        <taxon>Chlorobaculum</taxon>
    </lineage>
</organism>
<dbReference type="GO" id="GO:0008236">
    <property type="term" value="F:serine-type peptidase activity"/>
    <property type="evidence" value="ECO:0007669"/>
    <property type="project" value="UniProtKB-KW"/>
</dbReference>
<evidence type="ECO:0000256" key="4">
    <source>
        <dbReference type="ARBA" id="ARBA00022801"/>
    </source>
</evidence>
<dbReference type="STRING" id="274537.BIU88_02450"/>
<dbReference type="GO" id="GO:0016020">
    <property type="term" value="C:membrane"/>
    <property type="evidence" value="ECO:0007669"/>
    <property type="project" value="UniProtKB-SubCell"/>
</dbReference>
<dbReference type="PIRSF" id="PIRSF001217">
    <property type="entry name" value="Protease_4_SppA"/>
    <property type="match status" value="1"/>
</dbReference>
<dbReference type="NCBIfam" id="TIGR00706">
    <property type="entry name" value="SppA_dom"/>
    <property type="match status" value="1"/>
</dbReference>
<dbReference type="PANTHER" id="PTHR33209:SF1">
    <property type="entry name" value="PEPTIDASE S49 DOMAIN-CONTAINING PROTEIN"/>
    <property type="match status" value="1"/>
</dbReference>
<comment type="subcellular location">
    <subcellularLocation>
        <location evidence="1">Membrane</location>
    </subcellularLocation>
</comment>
<dbReference type="RefSeq" id="WP_069808829.1">
    <property type="nucleotide sequence ID" value="NZ_CP017305.1"/>
</dbReference>
<feature type="active site" description="Proton donor/acceptor" evidence="7">
    <location>
        <position position="186"/>
    </location>
</feature>